<proteinExistence type="predicted"/>
<protein>
    <recommendedName>
        <fullName evidence="3">WSC domain-containing protein</fullName>
    </recommendedName>
</protein>
<evidence type="ECO:0000313" key="4">
    <source>
        <dbReference type="EMBL" id="KAF4235766.1"/>
    </source>
</evidence>
<sequence length="235" mass="23593">MSPKILHLAFLSLMSLTPHVLASKDSAACYNSPGDLTLAESSEFMSLGLCQSKCEKNAVFAVQGTDCYCGSSLPPSSAKVLNDKCDIQCPGYPVDYCGGSKTWTVMYDTQLLQEDSDDSSSTSLTVNPTLVATITKDSADPTATIPAEILTAPSATFTKHPAVAHGASSATASSSAAAAASKSAGASSASASASSSTPSASPSGSAGSGATLSRSVGAAGPVMGAIFIPLVMSWF</sequence>
<dbReference type="OrthoDB" id="2019572at2759"/>
<evidence type="ECO:0000256" key="2">
    <source>
        <dbReference type="SAM" id="SignalP"/>
    </source>
</evidence>
<dbReference type="Pfam" id="PF01822">
    <property type="entry name" value="WSC"/>
    <property type="match status" value="1"/>
</dbReference>
<dbReference type="PROSITE" id="PS51212">
    <property type="entry name" value="WSC"/>
    <property type="match status" value="1"/>
</dbReference>
<dbReference type="EMBL" id="JAAAPX010000057">
    <property type="protein sequence ID" value="KAF4235766.1"/>
    <property type="molecule type" value="Genomic_DNA"/>
</dbReference>
<feature type="compositionally biased region" description="Low complexity" evidence="1">
    <location>
        <begin position="188"/>
        <end position="210"/>
    </location>
</feature>
<dbReference type="SMART" id="SM00321">
    <property type="entry name" value="WSC"/>
    <property type="match status" value="1"/>
</dbReference>
<keyword evidence="2" id="KW-0732">Signal</keyword>
<dbReference type="Proteomes" id="UP000653565">
    <property type="component" value="Unassembled WGS sequence"/>
</dbReference>
<reference evidence="4" key="1">
    <citation type="journal article" date="2020" name="bioRxiv">
        <title>Genomic and phenotypic heterogeneity of clinical isolates of the human pathogens Aspergillus fumigatus, Aspergillus lentulus and Aspergillus fumigatiaffinis.</title>
        <authorList>
            <person name="dos Santos R.A.C."/>
            <person name="Steenwyk J.L."/>
            <person name="Rivero-Menendez O."/>
            <person name="Mead M.E."/>
            <person name="Silva L.P."/>
            <person name="Bastos R.W."/>
            <person name="Alastruey-Izquierdo A."/>
            <person name="Goldman G.H."/>
            <person name="Rokas A."/>
        </authorList>
    </citation>
    <scope>NUCLEOTIDE SEQUENCE</scope>
    <source>
        <strain evidence="4">CNM-CM6805</strain>
    </source>
</reference>
<keyword evidence="5" id="KW-1185">Reference proteome</keyword>
<evidence type="ECO:0000313" key="5">
    <source>
        <dbReference type="Proteomes" id="UP000653565"/>
    </source>
</evidence>
<reference evidence="4" key="2">
    <citation type="submission" date="2020-04" db="EMBL/GenBank/DDBJ databases">
        <authorList>
            <person name="Santos R.A.C."/>
            <person name="Steenwyk J.L."/>
            <person name="Rivero-Menendez O."/>
            <person name="Mead M.E."/>
            <person name="Silva L.P."/>
            <person name="Bastos R.W."/>
            <person name="Alastruey-Izquierdo A."/>
            <person name="Goldman G.H."/>
            <person name="Rokas A."/>
        </authorList>
    </citation>
    <scope>NUCLEOTIDE SEQUENCE</scope>
    <source>
        <strain evidence="4">CNM-CM6805</strain>
    </source>
</reference>
<feature type="region of interest" description="Disordered" evidence="1">
    <location>
        <begin position="188"/>
        <end position="211"/>
    </location>
</feature>
<evidence type="ECO:0000256" key="1">
    <source>
        <dbReference type="SAM" id="MobiDB-lite"/>
    </source>
</evidence>
<feature type="signal peptide" evidence="2">
    <location>
        <begin position="1"/>
        <end position="22"/>
    </location>
</feature>
<accession>A0A8H4H5Z6</accession>
<comment type="caution">
    <text evidence="4">The sequence shown here is derived from an EMBL/GenBank/DDBJ whole genome shotgun (WGS) entry which is preliminary data.</text>
</comment>
<evidence type="ECO:0000259" key="3">
    <source>
        <dbReference type="PROSITE" id="PS51212"/>
    </source>
</evidence>
<feature type="chain" id="PRO_5044155223" description="WSC domain-containing protein" evidence="2">
    <location>
        <begin position="23"/>
        <end position="235"/>
    </location>
</feature>
<name>A0A8H4H5Z6_9EURO</name>
<gene>
    <name evidence="4" type="ORF">CNMCM6805_007840</name>
</gene>
<dbReference type="AlphaFoldDB" id="A0A8H4H5Z6"/>
<dbReference type="InterPro" id="IPR002889">
    <property type="entry name" value="WSC_carb-bd"/>
</dbReference>
<organism evidence="4 5">
    <name type="scientific">Aspergillus fumigatiaffinis</name>
    <dbReference type="NCBI Taxonomy" id="340414"/>
    <lineage>
        <taxon>Eukaryota</taxon>
        <taxon>Fungi</taxon>
        <taxon>Dikarya</taxon>
        <taxon>Ascomycota</taxon>
        <taxon>Pezizomycotina</taxon>
        <taxon>Eurotiomycetes</taxon>
        <taxon>Eurotiomycetidae</taxon>
        <taxon>Eurotiales</taxon>
        <taxon>Aspergillaceae</taxon>
        <taxon>Aspergillus</taxon>
        <taxon>Aspergillus subgen. Fumigati</taxon>
    </lineage>
</organism>
<feature type="domain" description="WSC" evidence="3">
    <location>
        <begin position="23"/>
        <end position="109"/>
    </location>
</feature>